<dbReference type="Gene3D" id="1.25.40.10">
    <property type="entry name" value="Tetratricopeptide repeat domain"/>
    <property type="match status" value="3"/>
</dbReference>
<feature type="compositionally biased region" description="Low complexity" evidence="1">
    <location>
        <begin position="1323"/>
        <end position="1332"/>
    </location>
</feature>
<dbReference type="CDD" id="cd06257">
    <property type="entry name" value="DnaJ"/>
    <property type="match status" value="1"/>
</dbReference>
<feature type="region of interest" description="Disordered" evidence="1">
    <location>
        <begin position="673"/>
        <end position="751"/>
    </location>
</feature>
<feature type="domain" description="J" evidence="2">
    <location>
        <begin position="1356"/>
        <end position="1442"/>
    </location>
</feature>
<dbReference type="Pfam" id="PF00226">
    <property type="entry name" value="DnaJ"/>
    <property type="match status" value="1"/>
</dbReference>
<sequence>MSPAAVEMRSPSTSEPKPSFLRNPNPSFPVFSQSNHPETLQHGVDSSDSVSSSFGNAAVFNSGLGFASQKASGRTRPRLVKVRKQLGRTKNVPSEAGSGFNPFVQLNSGNDSVCSSGSGLSKGFMGGLDGVINNNNDNGDNSFVFGANGSDAAADSGVRVSGGNTGPENGNESFSKFKNVSFVLGADKKDTAAKLCSKRRLFGKKTGKFGSSSKIKTKAGSEAHAGKFGFVSGVNGSEARWNLNGRTGESSDIKVNMHSDIGERTKLETEVECGKDSNPAFVFGANKSNLAMNLDSEKGEPTETVKKADFNGFPFVFGANQSDLKPISTSDNSESAGVLSGSSFEFSVGSSESASSFYVERREKGESFGTSVPLGPGKTEVDYESEKVKVTPGALNSNGNESGNKDYDNGFCIFGSGNNENYHFNEFMMAKHNVHENSPSDSCSKVAFENKDNICGASSKSSVFKLGDDMEKLDICGDKTVGGVSMTEDPHKKANFDSVFVFSCGKKASISSNRSSETTHDVRPKIVQGNDVGRTSEYHSNNVNIESVEFGNNSTIDSEKFGITGCSQFIFSAGNNKSSDVEQFSQGYVREDTELEVAAAAQSFSSCGMGSQPNGSSFKVPSVAGVDRKSGCSTSNPEVSGVFSSDFKTPQWDPSSFIFPKVNSKVEFGVKSSLMKGRRSKKTKGKLSCLHKHGSKEDHMRNKSGTEDNPNSSECYSPMDFSPYQENEAVDHLSVESSDTSHLDSKSKDEYMATSEEIHGTNVNEKCSKPLEERFFGSEFPSKGSTDGADSACCSGASVAAAENGIGLNTESQESNHTTKFCFASGLEDERHFTFSASSSLRGSFSLKKRLLRKKNKVKTNNSSFIITPRPNVESGSSSVQFSPCANTLDVEQSQPKDKSTCQSKGGDEQEPNGQVEQGSKSYIATVEAACEMWRLRGNHSYRNGNLAEAEDYYTQGINSVLSNEASGCYIKPLVLCYSNRAAARISLGRLREGLADCLIAADLDPKFLKVYVRAANCHLVLGNIEDAVQYFNRCLGLAADVCLDRRVTVDAADGLHKAQKVAELTNHSSVLLEQKTSDAASSALDIIAEALSISSCSEKLLQMKAEALHMIRKYEEAIQLCEQTLYIAEKNSIEVGTENHIVNMDGSGCYSHAKLWRWNLMAQSYFCMGRLETALDLLLKFENVGSMRTKPGSKILESSVSLAVTIRELLRLKNAGNDAFRSGRYAEAVEHYTVALSSNVESRPYAAICFCNRAAAHQALGQIADAIADCSLAIALNGSYKKALSRRATLHGIIRDFRQAVSDLQRLISILENQYEEKATQSGSSSTGSNSKELRQARSQLSSMQEEAKRGISLDFYLILGVKQSDSTSDIKKAYRKAALRHHPDKAGQFLARSENRDDGQLWKEIMEEVHKDADRLFKMIGEAYAVLSDTTKRSEYDLEEELRKAPKESKSSSPVHTASDEYDYYFGRKTSRRNWHGSWNTSGHSYSRW</sequence>
<feature type="region of interest" description="Disordered" evidence="1">
    <location>
        <begin position="1320"/>
        <end position="1343"/>
    </location>
</feature>
<protein>
    <recommendedName>
        <fullName evidence="2">J domain-containing protein</fullName>
    </recommendedName>
</protein>
<evidence type="ECO:0000313" key="3">
    <source>
        <dbReference type="EMBL" id="GKV27644.1"/>
    </source>
</evidence>
<reference evidence="3 4" key="1">
    <citation type="journal article" date="2021" name="Commun. Biol.">
        <title>The genome of Shorea leprosula (Dipterocarpaceae) highlights the ecological relevance of drought in aseasonal tropical rainforests.</title>
        <authorList>
            <person name="Ng K.K.S."/>
            <person name="Kobayashi M.J."/>
            <person name="Fawcett J.A."/>
            <person name="Hatakeyama M."/>
            <person name="Paape T."/>
            <person name="Ng C.H."/>
            <person name="Ang C.C."/>
            <person name="Tnah L.H."/>
            <person name="Lee C.T."/>
            <person name="Nishiyama T."/>
            <person name="Sese J."/>
            <person name="O'Brien M.J."/>
            <person name="Copetti D."/>
            <person name="Mohd Noor M.I."/>
            <person name="Ong R.C."/>
            <person name="Putra M."/>
            <person name="Sireger I.Z."/>
            <person name="Indrioko S."/>
            <person name="Kosugi Y."/>
            <person name="Izuno A."/>
            <person name="Isagi Y."/>
            <person name="Lee S.L."/>
            <person name="Shimizu K.K."/>
        </authorList>
    </citation>
    <scope>NUCLEOTIDE SEQUENCE [LARGE SCALE GENOMIC DNA]</scope>
    <source>
        <strain evidence="3">214</strain>
    </source>
</reference>
<evidence type="ECO:0000313" key="4">
    <source>
        <dbReference type="Proteomes" id="UP001054252"/>
    </source>
</evidence>
<dbReference type="EMBL" id="BPVZ01000076">
    <property type="protein sequence ID" value="GKV27644.1"/>
    <property type="molecule type" value="Genomic_DNA"/>
</dbReference>
<comment type="caution">
    <text evidence="3">The sequence shown here is derived from an EMBL/GenBank/DDBJ whole genome shotgun (WGS) entry which is preliminary data.</text>
</comment>
<dbReference type="InterPro" id="IPR018253">
    <property type="entry name" value="DnaJ_domain_CS"/>
</dbReference>
<dbReference type="PRINTS" id="PR00625">
    <property type="entry name" value="JDOMAIN"/>
</dbReference>
<evidence type="ECO:0000256" key="1">
    <source>
        <dbReference type="SAM" id="MobiDB-lite"/>
    </source>
</evidence>
<feature type="compositionally biased region" description="Polar residues" evidence="1">
    <location>
        <begin position="10"/>
        <end position="38"/>
    </location>
</feature>
<name>A0AAV5KSW9_9ROSI</name>
<dbReference type="SUPFAM" id="SSF46565">
    <property type="entry name" value="Chaperone J-domain"/>
    <property type="match status" value="1"/>
</dbReference>
<feature type="compositionally biased region" description="Basic and acidic residues" evidence="1">
    <location>
        <begin position="729"/>
        <end position="751"/>
    </location>
</feature>
<gene>
    <name evidence="3" type="ORF">SLEP1_g36787</name>
</gene>
<dbReference type="PANTHER" id="PTHR45181">
    <property type="entry name" value="HEAT SHOCK PROTEIN DNAJ WITH TETRATRICOPEPTIDE REPEAT-CONTAINING PROTEIN"/>
    <property type="match status" value="1"/>
</dbReference>
<dbReference type="PROSITE" id="PS00636">
    <property type="entry name" value="DNAJ_1"/>
    <property type="match status" value="1"/>
</dbReference>
<dbReference type="Pfam" id="PF13181">
    <property type="entry name" value="TPR_8"/>
    <property type="match status" value="1"/>
</dbReference>
<dbReference type="Proteomes" id="UP001054252">
    <property type="component" value="Unassembled WGS sequence"/>
</dbReference>
<evidence type="ECO:0000259" key="2">
    <source>
        <dbReference type="PROSITE" id="PS50076"/>
    </source>
</evidence>
<dbReference type="InterPro" id="IPR011990">
    <property type="entry name" value="TPR-like_helical_dom_sf"/>
</dbReference>
<feature type="compositionally biased region" description="Basic and acidic residues" evidence="1">
    <location>
        <begin position="695"/>
        <end position="706"/>
    </location>
</feature>
<dbReference type="SUPFAM" id="SSF48452">
    <property type="entry name" value="TPR-like"/>
    <property type="match status" value="2"/>
</dbReference>
<dbReference type="PANTHER" id="PTHR45181:SF8">
    <property type="entry name" value="HEAT SHOCK PROTEIN DNAJ WITH TETRATRICOPEPTIDE REPEAT-CONTAINING PROTEIN"/>
    <property type="match status" value="1"/>
</dbReference>
<keyword evidence="4" id="KW-1185">Reference proteome</keyword>
<proteinExistence type="predicted"/>
<feature type="region of interest" description="Disordered" evidence="1">
    <location>
        <begin position="1"/>
        <end position="52"/>
    </location>
</feature>
<dbReference type="PROSITE" id="PS50076">
    <property type="entry name" value="DNAJ_2"/>
    <property type="match status" value="1"/>
</dbReference>
<dbReference type="Gene3D" id="1.10.287.110">
    <property type="entry name" value="DnaJ domain"/>
    <property type="match status" value="1"/>
</dbReference>
<organism evidence="3 4">
    <name type="scientific">Rubroshorea leprosula</name>
    <dbReference type="NCBI Taxonomy" id="152421"/>
    <lineage>
        <taxon>Eukaryota</taxon>
        <taxon>Viridiplantae</taxon>
        <taxon>Streptophyta</taxon>
        <taxon>Embryophyta</taxon>
        <taxon>Tracheophyta</taxon>
        <taxon>Spermatophyta</taxon>
        <taxon>Magnoliopsida</taxon>
        <taxon>eudicotyledons</taxon>
        <taxon>Gunneridae</taxon>
        <taxon>Pentapetalae</taxon>
        <taxon>rosids</taxon>
        <taxon>malvids</taxon>
        <taxon>Malvales</taxon>
        <taxon>Dipterocarpaceae</taxon>
        <taxon>Rubroshorea</taxon>
    </lineage>
</organism>
<feature type="compositionally biased region" description="Basic residues" evidence="1">
    <location>
        <begin position="676"/>
        <end position="694"/>
    </location>
</feature>
<accession>A0AAV5KSW9</accession>
<dbReference type="SMART" id="SM00271">
    <property type="entry name" value="DnaJ"/>
    <property type="match status" value="1"/>
</dbReference>
<dbReference type="InterPro" id="IPR001623">
    <property type="entry name" value="DnaJ_domain"/>
</dbReference>
<dbReference type="InterPro" id="IPR019734">
    <property type="entry name" value="TPR_rpt"/>
</dbReference>
<dbReference type="SMART" id="SM00028">
    <property type="entry name" value="TPR"/>
    <property type="match status" value="7"/>
</dbReference>
<dbReference type="InterPro" id="IPR036869">
    <property type="entry name" value="J_dom_sf"/>
</dbReference>
<feature type="region of interest" description="Disordered" evidence="1">
    <location>
        <begin position="890"/>
        <end position="919"/>
    </location>
</feature>